<dbReference type="InterPro" id="IPR057930">
    <property type="entry name" value="Antitoxin_put"/>
</dbReference>
<comment type="caution">
    <text evidence="1">The sequence shown here is derived from an EMBL/GenBank/DDBJ whole genome shotgun (WGS) entry which is preliminary data.</text>
</comment>
<name>A0A2S7XMQ3_9GAMM</name>
<dbReference type="RefSeq" id="WP_105074904.1">
    <property type="nucleotide sequence ID" value="NZ_PPGH01000038.1"/>
</dbReference>
<dbReference type="OrthoDB" id="5472216at2"/>
<dbReference type="Proteomes" id="UP000239936">
    <property type="component" value="Unassembled WGS sequence"/>
</dbReference>
<dbReference type="AlphaFoldDB" id="A0A2S7XMQ3"/>
<accession>A0A2S7XMQ3</accession>
<proteinExistence type="predicted"/>
<gene>
    <name evidence="1" type="ORF">CXB77_17600</name>
</gene>
<dbReference type="Pfam" id="PF25734">
    <property type="entry name" value="RelB_like_antitoxin"/>
    <property type="match status" value="1"/>
</dbReference>
<reference evidence="1 2" key="1">
    <citation type="submission" date="2018-01" db="EMBL/GenBank/DDBJ databases">
        <title>The complete genome sequence of Chromatium okenii LaCa, a purple sulfur bacterium with a turbulent life.</title>
        <authorList>
            <person name="Luedin S.M."/>
            <person name="Liechti N."/>
            <person name="Storelli N."/>
            <person name="Danza F."/>
            <person name="Wittwer M."/>
            <person name="Pothier J.F."/>
            <person name="Tonolla M.A."/>
        </authorList>
    </citation>
    <scope>NUCLEOTIDE SEQUENCE [LARGE SCALE GENOMIC DNA]</scope>
    <source>
        <strain evidence="1 2">LaCa</strain>
    </source>
</reference>
<sequence length="70" mass="7730">MDSICLSKHELRELLEEAVTTALINHRELLEEAVTEAILDLKFGLAIEEGDNSEYVAEAAIWAKLNGAAF</sequence>
<keyword evidence="2" id="KW-1185">Reference proteome</keyword>
<organism evidence="1 2">
    <name type="scientific">Chromatium okenii</name>
    <dbReference type="NCBI Taxonomy" id="61644"/>
    <lineage>
        <taxon>Bacteria</taxon>
        <taxon>Pseudomonadati</taxon>
        <taxon>Pseudomonadota</taxon>
        <taxon>Gammaproteobacteria</taxon>
        <taxon>Chromatiales</taxon>
        <taxon>Chromatiaceae</taxon>
        <taxon>Chromatium</taxon>
    </lineage>
</organism>
<evidence type="ECO:0000313" key="1">
    <source>
        <dbReference type="EMBL" id="PQJ94936.1"/>
    </source>
</evidence>
<protein>
    <submittedName>
        <fullName evidence="1">Uncharacterized protein</fullName>
    </submittedName>
</protein>
<dbReference type="EMBL" id="PPGH01000038">
    <property type="protein sequence ID" value="PQJ94936.1"/>
    <property type="molecule type" value="Genomic_DNA"/>
</dbReference>
<evidence type="ECO:0000313" key="2">
    <source>
        <dbReference type="Proteomes" id="UP000239936"/>
    </source>
</evidence>